<evidence type="ECO:0000259" key="10">
    <source>
        <dbReference type="SMART" id="SM01036"/>
    </source>
</evidence>
<dbReference type="GO" id="GO:0030688">
    <property type="term" value="C:preribosome, small subunit precursor"/>
    <property type="evidence" value="ECO:0007669"/>
    <property type="project" value="EnsemblFungi"/>
</dbReference>
<dbReference type="VEuPathDB" id="FungiDB:HGUI_01151"/>
<dbReference type="GO" id="GO:0030686">
    <property type="term" value="C:90S preribosome"/>
    <property type="evidence" value="ECO:0007669"/>
    <property type="project" value="EnsemblFungi"/>
</dbReference>
<keyword evidence="6 8" id="KW-0539">Nucleus</keyword>
<dbReference type="SMART" id="SM01036">
    <property type="entry name" value="BP28CT"/>
    <property type="match status" value="1"/>
</dbReference>
<dbReference type="GO" id="GO:0034511">
    <property type="term" value="F:U3 snoRNA binding"/>
    <property type="evidence" value="ECO:0007669"/>
    <property type="project" value="EnsemblFungi"/>
</dbReference>
<evidence type="ECO:0000256" key="9">
    <source>
        <dbReference type="SAM" id="MobiDB-lite"/>
    </source>
</evidence>
<evidence type="ECO:0000256" key="7">
    <source>
        <dbReference type="ARBA" id="ARBA00023274"/>
    </source>
</evidence>
<keyword evidence="4 8" id="KW-0690">Ribosome biogenesis</keyword>
<dbReference type="SUPFAM" id="SSF48371">
    <property type="entry name" value="ARM repeat"/>
    <property type="match status" value="1"/>
</dbReference>
<dbReference type="PANTHER" id="PTHR13457">
    <property type="entry name" value="BAP28"/>
    <property type="match status" value="1"/>
</dbReference>
<keyword evidence="5 8" id="KW-0698">rRNA processing</keyword>
<evidence type="ECO:0000256" key="2">
    <source>
        <dbReference type="ARBA" id="ARBA00010559"/>
    </source>
</evidence>
<dbReference type="Proteomes" id="UP000183365">
    <property type="component" value="Unassembled WGS sequence"/>
</dbReference>
<proteinExistence type="inferred from homology"/>
<sequence length="1824" mass="208627">MSSLRDQLSQIASQTQGIALDRKRRQKIHSASLIYIPKVAAAQDFEFIYDQVHDHFLELCSIDSRFEAFKNSLFAESSITLDRNTLNDEENKDLNTNINMFLLMASSKWHLNSTLYAVEWLVRRFQIQIHNVEYFLFCSIHHYQTAVFSKILSISKLPKNYNVTLSPFQKPDSMPPNSSSLLKLFYDFEIRSNYFKFIGRLIKHKLGSQSVYTFISVLAINLVATYPNILSDLIPSVLEISAKLLACKDSSFKEAQTAAHTMLLVLSKTDLNETIIFAAVETILTNIRDNSNTQKSGFITICSLLQSLNGEVKQLSPRIFKLLNEKYGNTLIYNISIQELAVNKFVVAYIRSAIRYDYQGGFDAVIELLKNYSFLSKYEKKLIISDLINLSEIIQDKSLLAPIFTYLVKEDELLVIESLIALNISPEIFEIRLTTSLFNDSEKMDSSNAESVLKEISDSKIVGSMTTIEPYKEWESKHAQYVFNEKTSVLSIDASRFNKLLSFFVEALGRKYSTKQFLEFFFTTFESRITFLIRVLASSAPSALKLVIAENLQRITGSISKTMNLFALVPTLICALNDKSKAVKEVIIRYLRTHVLKRCHNDQFFMIDSIYGDDVEIALFEPKQCDKWLKNFLDNYNVDLDSFYEFCINKKSENIDMIFWADQAKKCKVYSCKNTIINIITSHKLYNSNYSELLSSILTTFIENYESIKNHCIEEKLNFDTLETTMCSIVCKGEKNESNIDFITSSLNSSYKSLSEVVIQRLYKIFVTLKFNVKINILNKIIDATAKTPELLNYDSLEVLQTLNIDCDVYSAILNSSNIIMEDSDEAPQQHLLKKRRRRSSASVKSVLQKDEINQLAEYHLKKITIIIESIDGSKNLKNVNEQFLAAMFNHLNDLETLDNDGGLPILYVQEILCSCLLKSINILKEQQQNQKTKTKLHTLRPDILVSAIRLSPSPQVQNKLLLVISALASLSPEIILHSIMPIFTFMGTHSIRQDDEFTNNVVENTIKAVIPALLNNSDNITGELEVLLSSFVAAFNHVPKHRRVKLFTTLISTLGTSNSMHSFLFLIGEQFYNANTSFKIGESKEIISFTKSFINNFDAEEQLSAIQNFLDLINMLPMIINNTAESGDLFNKAKKAMLQKPLFSSNILRMNDVELINFRKYLLVFLSGIIAESDDSYHTTGSLKLRIMSSILEGNSKIKELVSTTTKAILVMVNDIDSHLATFKNHKSSRVNKKLLKTKRQSSSSTSSSKSGSEDNEFTKQEILIDIKGLQFEILSDVLALLTIKDYTEAVIPLMSNEQDDQIRYHMTLKISKRFSYEPVGETVDIMKEVVDVLFANLLDSSSNDEIVYVSLNVLSYAINKYKETLSEELPKALEIAVDKLNGEFNENVAIASLSVINICIQLLGIKSIQYYSKTVPKALSLSNDLQNDKIYLKNKLVKEELQLSILLLFATVLKKIPMFAGSNLQDILLSIMYAFNVKEEIRLNIINLLLENCDLKEVLNKLYKIWQSGIFTVRNEKPNGVQSMALSLYLSTLEKTIDLMDKKTCKIQSAIFFKLLTHMFEFRSYSSFDNNTINKIESMVHVIAHAFILKINDQLFRPLFAYLVKWAFLGENVNNKEMTRNERLVQFFKLFNKLQEQLRSILTSYFTYILDDTNQLLLDMTENYDVTNVNLRRLVIVCFGLSFKYDKDEYWRSSFRFEMVCPTIISQLKNIEPPLGKFLAKTIGALAQCNSMADEHNKFMQKEIIKHMKPSCRSNEKLWAIRSIKLIYAKVGENWLVLLPQLVPIVAELLEDDDETIESEVRTGLVKVFENVLGEPFDKYLD</sequence>
<dbReference type="Pfam" id="PF08146">
    <property type="entry name" value="BP28CT"/>
    <property type="match status" value="1"/>
</dbReference>
<accession>A0A1L0CVX4</accession>
<dbReference type="InterPro" id="IPR016024">
    <property type="entry name" value="ARM-type_fold"/>
</dbReference>
<reference evidence="12" key="1">
    <citation type="submission" date="2016-11" db="EMBL/GenBank/DDBJ databases">
        <authorList>
            <person name="Guldener U."/>
        </authorList>
    </citation>
    <scope>NUCLEOTIDE SEQUENCE [LARGE SCALE GENOMIC DNA]</scope>
</reference>
<dbReference type="GO" id="GO:0033553">
    <property type="term" value="C:rDNA heterochromatin"/>
    <property type="evidence" value="ECO:0007669"/>
    <property type="project" value="EnsemblFungi"/>
</dbReference>
<evidence type="ECO:0000256" key="8">
    <source>
        <dbReference type="RuleBase" id="RU367065"/>
    </source>
</evidence>
<evidence type="ECO:0000256" key="6">
    <source>
        <dbReference type="ARBA" id="ARBA00023242"/>
    </source>
</evidence>
<feature type="region of interest" description="Disordered" evidence="9">
    <location>
        <begin position="1235"/>
        <end position="1255"/>
    </location>
</feature>
<evidence type="ECO:0000313" key="12">
    <source>
        <dbReference type="Proteomes" id="UP000183365"/>
    </source>
</evidence>
<feature type="compositionally biased region" description="Low complexity" evidence="9">
    <location>
        <begin position="1242"/>
        <end position="1252"/>
    </location>
</feature>
<evidence type="ECO:0000256" key="1">
    <source>
        <dbReference type="ARBA" id="ARBA00004604"/>
    </source>
</evidence>
<dbReference type="GO" id="GO:0032040">
    <property type="term" value="C:small-subunit processome"/>
    <property type="evidence" value="ECO:0007669"/>
    <property type="project" value="EnsemblFungi"/>
</dbReference>
<comment type="subunit">
    <text evidence="8">Component of the ribosomal small subunit (SSU) processome.</text>
</comment>
<keyword evidence="12" id="KW-1185">Reference proteome</keyword>
<dbReference type="InterPro" id="IPR056473">
    <property type="entry name" value="HEAT_Utp10/HEAT1"/>
</dbReference>
<comment type="similarity">
    <text evidence="2 8">Belongs to the HEATR1/UTP10 family.</text>
</comment>
<organism evidence="11 12">
    <name type="scientific">Hanseniaspora guilliermondii</name>
    <dbReference type="NCBI Taxonomy" id="56406"/>
    <lineage>
        <taxon>Eukaryota</taxon>
        <taxon>Fungi</taxon>
        <taxon>Dikarya</taxon>
        <taxon>Ascomycota</taxon>
        <taxon>Saccharomycotina</taxon>
        <taxon>Saccharomycetes</taxon>
        <taxon>Saccharomycodales</taxon>
        <taxon>Saccharomycodaceae</taxon>
        <taxon>Hanseniaspora</taxon>
    </lineage>
</organism>
<evidence type="ECO:0000313" key="11">
    <source>
        <dbReference type="EMBL" id="SGZ38951.1"/>
    </source>
</evidence>
<evidence type="ECO:0000256" key="5">
    <source>
        <dbReference type="ARBA" id="ARBA00022552"/>
    </source>
</evidence>
<dbReference type="Pfam" id="PF12397">
    <property type="entry name" value="U3snoRNP10"/>
    <property type="match status" value="1"/>
</dbReference>
<dbReference type="OrthoDB" id="31183at2759"/>
<gene>
    <name evidence="11" type="ORF">HGUI_01151</name>
</gene>
<comment type="subcellular location">
    <subcellularLocation>
        <location evidence="1 8">Nucleus</location>
        <location evidence="1 8">Nucleolus</location>
    </subcellularLocation>
</comment>
<dbReference type="InterPro" id="IPR022125">
    <property type="entry name" value="U3snoRNP10_N"/>
</dbReference>
<dbReference type="EMBL" id="FQNF01000014">
    <property type="protein sequence ID" value="SGZ38951.1"/>
    <property type="molecule type" value="Genomic_DNA"/>
</dbReference>
<dbReference type="Pfam" id="PF23243">
    <property type="entry name" value="HEAT_HEATR1"/>
    <property type="match status" value="1"/>
</dbReference>
<dbReference type="InterPro" id="IPR012954">
    <property type="entry name" value="BP28_C_dom"/>
</dbReference>
<dbReference type="GO" id="GO:0000480">
    <property type="term" value="P:endonucleolytic cleavage in 5'-ETS of tricistronic rRNA transcript (SSU-rRNA, 5.8S rRNA, LSU-rRNA)"/>
    <property type="evidence" value="ECO:0007669"/>
    <property type="project" value="EnsemblFungi"/>
</dbReference>
<name>A0A1L0CVX4_9ASCO</name>
<keyword evidence="7 8" id="KW-0687">Ribonucleoprotein</keyword>
<comment type="function">
    <text evidence="8">Involved in nucleolar processing of pre-18S ribosomal RNA.</text>
</comment>
<dbReference type="GO" id="GO:0000472">
    <property type="term" value="P:endonucleolytic cleavage to generate mature 5'-end of SSU-rRNA from (SSU-rRNA, 5.8S rRNA, LSU-rRNA)"/>
    <property type="evidence" value="ECO:0007669"/>
    <property type="project" value="EnsemblFungi"/>
</dbReference>
<protein>
    <recommendedName>
        <fullName evidence="3 8">U3 small nucleolar RNA-associated protein 10</fullName>
    </recommendedName>
</protein>
<feature type="domain" description="BP28 C-terminal" evidence="10">
    <location>
        <begin position="1544"/>
        <end position="1692"/>
    </location>
</feature>
<dbReference type="GO" id="GO:0000447">
    <property type="term" value="P:endonucleolytic cleavage in ITS1 to separate SSU-rRNA from 5.8S rRNA and LSU-rRNA from tricistronic rRNA transcript (SSU-rRNA, 5.8S rRNA, LSU-rRNA)"/>
    <property type="evidence" value="ECO:0007669"/>
    <property type="project" value="EnsemblFungi"/>
</dbReference>
<dbReference type="InterPro" id="IPR040191">
    <property type="entry name" value="UTP10"/>
</dbReference>
<evidence type="ECO:0000256" key="4">
    <source>
        <dbReference type="ARBA" id="ARBA00022517"/>
    </source>
</evidence>
<dbReference type="GO" id="GO:0045943">
    <property type="term" value="P:positive regulation of transcription by RNA polymerase I"/>
    <property type="evidence" value="ECO:0007669"/>
    <property type="project" value="EnsemblFungi"/>
</dbReference>
<dbReference type="PANTHER" id="PTHR13457:SF1">
    <property type="entry name" value="HEAT REPEAT-CONTAINING PROTEIN 1"/>
    <property type="match status" value="1"/>
</dbReference>
<evidence type="ECO:0000256" key="3">
    <source>
        <dbReference type="ARBA" id="ARBA00015399"/>
    </source>
</evidence>
<dbReference type="GO" id="GO:0034455">
    <property type="term" value="C:t-UTP complex"/>
    <property type="evidence" value="ECO:0007669"/>
    <property type="project" value="EnsemblFungi"/>
</dbReference>